<protein>
    <submittedName>
        <fullName evidence="1">Uncharacterized protein</fullName>
    </submittedName>
</protein>
<reference evidence="1" key="1">
    <citation type="submission" date="2019-09" db="EMBL/GenBank/DDBJ databases">
        <title>Draft genome information of white flower Hibiscus syriacus.</title>
        <authorList>
            <person name="Kim Y.-M."/>
        </authorList>
    </citation>
    <scope>NUCLEOTIDE SEQUENCE [LARGE SCALE GENOMIC DNA]</scope>
    <source>
        <strain evidence="1">YM2019G1</strain>
    </source>
</reference>
<sequence length="204" mass="23243">MTVIISVQLQEMHVSYSDNPSPTSLPPAAVPVPLTWPPDGQLSLDWIQYMILAFDWSSKNMSPSSFPSVFLVPVSMPSFLQLLRSSTKNPITSESRPPTPIQWLWWLAIFMGNCMIFSSTYEMLDFLSKMRSLSSMETILTEELGVLRLSKFWPSMGIKHYRHPSKRMKGKKNRRINLVPEANTLCLGSLEELSKARRSVLDPH</sequence>
<evidence type="ECO:0000313" key="1">
    <source>
        <dbReference type="EMBL" id="KAE8717346.1"/>
    </source>
</evidence>
<name>A0A6A3BJY8_HIBSY</name>
<keyword evidence="2" id="KW-1185">Reference proteome</keyword>
<gene>
    <name evidence="1" type="ORF">F3Y22_tig00110050pilonHSYRG00029</name>
</gene>
<dbReference type="EMBL" id="VEPZ02000825">
    <property type="protein sequence ID" value="KAE8717346.1"/>
    <property type="molecule type" value="Genomic_DNA"/>
</dbReference>
<evidence type="ECO:0000313" key="2">
    <source>
        <dbReference type="Proteomes" id="UP000436088"/>
    </source>
</evidence>
<dbReference type="AlphaFoldDB" id="A0A6A3BJY8"/>
<organism evidence="1 2">
    <name type="scientific">Hibiscus syriacus</name>
    <name type="common">Rose of Sharon</name>
    <dbReference type="NCBI Taxonomy" id="106335"/>
    <lineage>
        <taxon>Eukaryota</taxon>
        <taxon>Viridiplantae</taxon>
        <taxon>Streptophyta</taxon>
        <taxon>Embryophyta</taxon>
        <taxon>Tracheophyta</taxon>
        <taxon>Spermatophyta</taxon>
        <taxon>Magnoliopsida</taxon>
        <taxon>eudicotyledons</taxon>
        <taxon>Gunneridae</taxon>
        <taxon>Pentapetalae</taxon>
        <taxon>rosids</taxon>
        <taxon>malvids</taxon>
        <taxon>Malvales</taxon>
        <taxon>Malvaceae</taxon>
        <taxon>Malvoideae</taxon>
        <taxon>Hibiscus</taxon>
    </lineage>
</organism>
<dbReference type="Proteomes" id="UP000436088">
    <property type="component" value="Unassembled WGS sequence"/>
</dbReference>
<proteinExistence type="predicted"/>
<accession>A0A6A3BJY8</accession>
<comment type="caution">
    <text evidence="1">The sequence shown here is derived from an EMBL/GenBank/DDBJ whole genome shotgun (WGS) entry which is preliminary data.</text>
</comment>